<feature type="compositionally biased region" description="Basic and acidic residues" evidence="2">
    <location>
        <begin position="1"/>
        <end position="19"/>
    </location>
</feature>
<dbReference type="Pfam" id="PF03401">
    <property type="entry name" value="TctC"/>
    <property type="match status" value="1"/>
</dbReference>
<dbReference type="PIRSF" id="PIRSF017082">
    <property type="entry name" value="YflP"/>
    <property type="match status" value="1"/>
</dbReference>
<dbReference type="PATRIC" id="fig|1461584.3.peg.2655"/>
<dbReference type="InterPro" id="IPR042100">
    <property type="entry name" value="Bug_dom1"/>
</dbReference>
<dbReference type="AlphaFoldDB" id="A0A078MSR3"/>
<evidence type="ECO:0000256" key="1">
    <source>
        <dbReference type="ARBA" id="ARBA00006987"/>
    </source>
</evidence>
<dbReference type="InterPro" id="IPR005064">
    <property type="entry name" value="BUG"/>
</dbReference>
<keyword evidence="3" id="KW-1133">Transmembrane helix</keyword>
<evidence type="ECO:0000313" key="4">
    <source>
        <dbReference type="EMBL" id="CEA09314.1"/>
    </source>
</evidence>
<evidence type="ECO:0000256" key="3">
    <source>
        <dbReference type="SAM" id="Phobius"/>
    </source>
</evidence>
<proteinExistence type="inferred from homology"/>
<dbReference type="SUPFAM" id="SSF53850">
    <property type="entry name" value="Periplasmic binding protein-like II"/>
    <property type="match status" value="1"/>
</dbReference>
<dbReference type="Gene3D" id="3.40.190.150">
    <property type="entry name" value="Bordetella uptake gene, domain 1"/>
    <property type="match status" value="1"/>
</dbReference>
<reference evidence="4" key="1">
    <citation type="submission" date="2014-07" db="EMBL/GenBank/DDBJ databases">
        <authorList>
            <person name="Urmite Genomes Urmite Genomes"/>
        </authorList>
    </citation>
    <scope>NUCLEOTIDE SEQUENCE</scope>
    <source>
        <strain evidence="4">11W110_air</strain>
    </source>
</reference>
<protein>
    <submittedName>
        <fullName evidence="4">Tripartite tricarboxylate transporter family receptor</fullName>
    </submittedName>
</protein>
<dbReference type="PANTHER" id="PTHR42928:SF3">
    <property type="entry name" value="UPF0065 PROTEIN YFLP"/>
    <property type="match status" value="1"/>
</dbReference>
<dbReference type="Gene3D" id="3.40.190.10">
    <property type="entry name" value="Periplasmic binding protein-like II"/>
    <property type="match status" value="1"/>
</dbReference>
<keyword evidence="3" id="KW-0472">Membrane</keyword>
<accession>A0A078MSR3</accession>
<dbReference type="EMBL" id="LN483072">
    <property type="protein sequence ID" value="CEA09314.1"/>
    <property type="molecule type" value="Genomic_DNA"/>
</dbReference>
<organism evidence="4">
    <name type="scientific">Arthrobacter saudimassiliensis</name>
    <dbReference type="NCBI Taxonomy" id="1461584"/>
    <lineage>
        <taxon>Bacteria</taxon>
        <taxon>Bacillati</taxon>
        <taxon>Actinomycetota</taxon>
        <taxon>Actinomycetes</taxon>
        <taxon>Micrococcales</taxon>
        <taxon>Micrococcaceae</taxon>
        <taxon>Arthrobacter</taxon>
    </lineage>
</organism>
<name>A0A078MSR3_9MICC</name>
<sequence length="345" mass="36893">MSPVRVETETPDQRKPDKAPKRRIGTAIYGLFAVLVIGAGVFSAAQTAGGAELRSKLTLIAPAGAGGGWDTFTREQQQAMRSAGIVNNVTVVNVPGAAGTIGLGQFSTMQGESATLLATGTVMLGGIELNKSPVDLTDVRPLARLADDYDAIVVPADSPYQSIDDLVADWRQDPRAFPFAGGSIGSIDHLIMAQLAMEAGIDAGETTYIPTTSGGEALQSVFSDTSKAAISGYNEFADQIEAGRVRALAISAPERLEGIEIPTLLEQGYDVQMTNWRGMLAAPGTSDEDYEELLAIVTEMAQTEEWADALQRNRWDDTFMVGEEFEDFIAEEEEAVREILKGLDL</sequence>
<dbReference type="CDD" id="cd07012">
    <property type="entry name" value="PBP2_Bug_TTT"/>
    <property type="match status" value="1"/>
</dbReference>
<keyword evidence="3" id="KW-0812">Transmembrane</keyword>
<evidence type="ECO:0000256" key="2">
    <source>
        <dbReference type="SAM" id="MobiDB-lite"/>
    </source>
</evidence>
<feature type="transmembrane region" description="Helical" evidence="3">
    <location>
        <begin position="24"/>
        <end position="45"/>
    </location>
</feature>
<keyword evidence="4" id="KW-0675">Receptor</keyword>
<dbReference type="PANTHER" id="PTHR42928">
    <property type="entry name" value="TRICARBOXYLATE-BINDING PROTEIN"/>
    <property type="match status" value="1"/>
</dbReference>
<comment type="similarity">
    <text evidence="1">Belongs to the UPF0065 (bug) family.</text>
</comment>
<feature type="region of interest" description="Disordered" evidence="2">
    <location>
        <begin position="1"/>
        <end position="20"/>
    </location>
</feature>
<gene>
    <name evidence="4" type="ORF">BN1051_02682</name>
</gene>